<dbReference type="SMART" id="SM00388">
    <property type="entry name" value="HisKA"/>
    <property type="match status" value="1"/>
</dbReference>
<dbReference type="GO" id="GO:0000155">
    <property type="term" value="F:phosphorelay sensor kinase activity"/>
    <property type="evidence" value="ECO:0007669"/>
    <property type="project" value="InterPro"/>
</dbReference>
<dbReference type="SUPFAM" id="SSF47384">
    <property type="entry name" value="Homodimeric domain of signal transducing histidine kinase"/>
    <property type="match status" value="1"/>
</dbReference>
<dbReference type="PANTHER" id="PTHR45339">
    <property type="entry name" value="HYBRID SIGNAL TRANSDUCTION HISTIDINE KINASE J"/>
    <property type="match status" value="1"/>
</dbReference>
<dbReference type="CDD" id="cd17546">
    <property type="entry name" value="REC_hyHK_CKI1_RcsC-like"/>
    <property type="match status" value="1"/>
</dbReference>
<dbReference type="Pfam" id="PF00072">
    <property type="entry name" value="Response_reg"/>
    <property type="match status" value="1"/>
</dbReference>
<dbReference type="SUPFAM" id="SSF55874">
    <property type="entry name" value="ATPase domain of HSP90 chaperone/DNA topoisomerase II/histidine kinase"/>
    <property type="match status" value="1"/>
</dbReference>
<dbReference type="PROSITE" id="PS50110">
    <property type="entry name" value="RESPONSE_REGULATORY"/>
    <property type="match status" value="1"/>
</dbReference>
<dbReference type="Pfam" id="PF00512">
    <property type="entry name" value="HisKA"/>
    <property type="match status" value="1"/>
</dbReference>
<dbReference type="Gene3D" id="1.10.287.130">
    <property type="match status" value="1"/>
</dbReference>
<keyword evidence="10" id="KW-0808">Transferase</keyword>
<accession>N2B8C9</accession>
<evidence type="ECO:0000256" key="19">
    <source>
        <dbReference type="SAM" id="Phobius"/>
    </source>
</evidence>
<feature type="domain" description="Histidine kinase" evidence="20">
    <location>
        <begin position="460"/>
        <end position="680"/>
    </location>
</feature>
<evidence type="ECO:0000256" key="8">
    <source>
        <dbReference type="ARBA" id="ARBA00022692"/>
    </source>
</evidence>
<evidence type="ECO:0000256" key="4">
    <source>
        <dbReference type="ARBA" id="ARBA00012438"/>
    </source>
</evidence>
<keyword evidence="11" id="KW-0067">ATP-binding</keyword>
<keyword evidence="18" id="KW-0175">Coiled coil</keyword>
<keyword evidence="12 19" id="KW-1133">Transmembrane helix</keyword>
<evidence type="ECO:0000256" key="3">
    <source>
        <dbReference type="ARBA" id="ARBA00006402"/>
    </source>
</evidence>
<gene>
    <name evidence="22" type="ORF">C823_01417</name>
</gene>
<evidence type="ECO:0000256" key="6">
    <source>
        <dbReference type="ARBA" id="ARBA00022475"/>
    </source>
</evidence>
<dbReference type="STRING" id="1235802.C823_01417"/>
<evidence type="ECO:0000256" key="11">
    <source>
        <dbReference type="ARBA" id="ARBA00022840"/>
    </source>
</evidence>
<dbReference type="GO" id="GO:0005886">
    <property type="term" value="C:plasma membrane"/>
    <property type="evidence" value="ECO:0007669"/>
    <property type="project" value="UniProtKB-SubCell"/>
</dbReference>
<dbReference type="Proteomes" id="UP000012589">
    <property type="component" value="Unassembled WGS sequence"/>
</dbReference>
<dbReference type="InterPro" id="IPR003661">
    <property type="entry name" value="HisK_dim/P_dom"/>
</dbReference>
<dbReference type="Gene3D" id="3.40.50.2300">
    <property type="match status" value="1"/>
</dbReference>
<evidence type="ECO:0000256" key="18">
    <source>
        <dbReference type="SAM" id="Coils"/>
    </source>
</evidence>
<evidence type="ECO:0000256" key="15">
    <source>
        <dbReference type="ARBA" id="ARBA00024867"/>
    </source>
</evidence>
<keyword evidence="10" id="KW-0418">Kinase</keyword>
<comment type="catalytic activity">
    <reaction evidence="1">
        <text>ATP + protein L-histidine = ADP + protein N-phospho-L-histidine.</text>
        <dbReference type="EC" id="2.7.13.3"/>
    </reaction>
</comment>
<evidence type="ECO:0000256" key="7">
    <source>
        <dbReference type="ARBA" id="ARBA00022553"/>
    </source>
</evidence>
<dbReference type="PROSITE" id="PS50109">
    <property type="entry name" value="HIS_KIN"/>
    <property type="match status" value="1"/>
</dbReference>
<dbReference type="eggNOG" id="COG2205">
    <property type="taxonomic scope" value="Bacteria"/>
</dbReference>
<dbReference type="EMBL" id="AQFT01000041">
    <property type="protein sequence ID" value="EMZ32999.1"/>
    <property type="molecule type" value="Genomic_DNA"/>
</dbReference>
<dbReference type="AlphaFoldDB" id="N2B8C9"/>
<dbReference type="PANTHER" id="PTHR45339:SF1">
    <property type="entry name" value="HYBRID SIGNAL TRANSDUCTION HISTIDINE KINASE J"/>
    <property type="match status" value="1"/>
</dbReference>
<evidence type="ECO:0000313" key="23">
    <source>
        <dbReference type="Proteomes" id="UP000012589"/>
    </source>
</evidence>
<dbReference type="Gene3D" id="3.30.565.10">
    <property type="entry name" value="Histidine kinase-like ATPase, C-terminal domain"/>
    <property type="match status" value="1"/>
</dbReference>
<dbReference type="GO" id="GO:0005524">
    <property type="term" value="F:ATP binding"/>
    <property type="evidence" value="ECO:0007669"/>
    <property type="project" value="UniProtKB-KW"/>
</dbReference>
<evidence type="ECO:0000256" key="1">
    <source>
        <dbReference type="ARBA" id="ARBA00000085"/>
    </source>
</evidence>
<dbReference type="CDD" id="cd00082">
    <property type="entry name" value="HisKA"/>
    <property type="match status" value="1"/>
</dbReference>
<dbReference type="InterPro" id="IPR036097">
    <property type="entry name" value="HisK_dim/P_sf"/>
</dbReference>
<evidence type="ECO:0000256" key="17">
    <source>
        <dbReference type="PROSITE-ProRule" id="PRU00169"/>
    </source>
</evidence>
<comment type="similarity">
    <text evidence="3">In the N-terminal section; belongs to the phytochrome family.</text>
</comment>
<feature type="transmembrane region" description="Helical" evidence="19">
    <location>
        <begin position="12"/>
        <end position="29"/>
    </location>
</feature>
<feature type="transmembrane region" description="Helical" evidence="19">
    <location>
        <begin position="206"/>
        <end position="228"/>
    </location>
</feature>
<evidence type="ECO:0000256" key="10">
    <source>
        <dbReference type="ARBA" id="ARBA00022777"/>
    </source>
</evidence>
<comment type="function">
    <text evidence="15">May play the central regulatory role in sporulation. It may be an element of the effector pathway responsible for the activation of sporulation genes in response to nutritional stress. Spo0A may act in concert with spo0H (a sigma factor) to control the expression of some genes that are critical to the sporulation process.</text>
</comment>
<evidence type="ECO:0000256" key="9">
    <source>
        <dbReference type="ARBA" id="ARBA00022741"/>
    </source>
</evidence>
<dbReference type="InterPro" id="IPR005467">
    <property type="entry name" value="His_kinase_dom"/>
</dbReference>
<dbReference type="InterPro" id="IPR004358">
    <property type="entry name" value="Sig_transdc_His_kin-like_C"/>
</dbReference>
<evidence type="ECO:0000259" key="20">
    <source>
        <dbReference type="PROSITE" id="PS50109"/>
    </source>
</evidence>
<dbReference type="InterPro" id="IPR003594">
    <property type="entry name" value="HATPase_dom"/>
</dbReference>
<evidence type="ECO:0000256" key="5">
    <source>
        <dbReference type="ARBA" id="ARBA00018672"/>
    </source>
</evidence>
<dbReference type="InterPro" id="IPR036641">
    <property type="entry name" value="HPT_dom_sf"/>
</dbReference>
<dbReference type="FunFam" id="3.30.565.10:FF:000010">
    <property type="entry name" value="Sensor histidine kinase RcsC"/>
    <property type="match status" value="1"/>
</dbReference>
<evidence type="ECO:0000259" key="21">
    <source>
        <dbReference type="PROSITE" id="PS50110"/>
    </source>
</evidence>
<dbReference type="SUPFAM" id="SSF52172">
    <property type="entry name" value="CheY-like"/>
    <property type="match status" value="1"/>
</dbReference>
<feature type="coiled-coil region" evidence="18">
    <location>
        <begin position="416"/>
        <end position="453"/>
    </location>
</feature>
<dbReference type="Gene3D" id="1.20.120.160">
    <property type="entry name" value="HPT domain"/>
    <property type="match status" value="1"/>
</dbReference>
<feature type="modified residue" description="4-aspartylphosphate" evidence="17">
    <location>
        <position position="761"/>
    </location>
</feature>
<feature type="domain" description="Response regulatory" evidence="21">
    <location>
        <begin position="712"/>
        <end position="830"/>
    </location>
</feature>
<organism evidence="22 23">
    <name type="scientific">Eubacterium plexicaudatum ASF492</name>
    <dbReference type="NCBI Taxonomy" id="1235802"/>
    <lineage>
        <taxon>Bacteria</taxon>
        <taxon>Bacillati</taxon>
        <taxon>Bacillota</taxon>
        <taxon>Clostridia</taxon>
        <taxon>Eubacteriales</taxon>
        <taxon>Eubacteriaceae</taxon>
        <taxon>Eubacterium</taxon>
    </lineage>
</organism>
<evidence type="ECO:0000256" key="12">
    <source>
        <dbReference type="ARBA" id="ARBA00022989"/>
    </source>
</evidence>
<dbReference type="InterPro" id="IPR001789">
    <property type="entry name" value="Sig_transdc_resp-reg_receiver"/>
</dbReference>
<keyword evidence="23" id="KW-1185">Reference proteome</keyword>
<dbReference type="HOGENOM" id="CLU_010220_0_0_9"/>
<protein>
    <recommendedName>
        <fullName evidence="16">Circadian input-output histidine kinase CikA</fullName>
        <ecNumber evidence="4">2.7.13.3</ecNumber>
    </recommendedName>
    <alternativeName>
        <fullName evidence="5">Stage 0 sporulation protein A homolog</fullName>
    </alternativeName>
</protein>
<feature type="transmembrane region" description="Helical" evidence="19">
    <location>
        <begin position="360"/>
        <end position="382"/>
    </location>
</feature>
<keyword evidence="7 17" id="KW-0597">Phosphoprotein</keyword>
<proteinExistence type="inferred from homology"/>
<dbReference type="PATRIC" id="fig|1235802.3.peg.1504"/>
<keyword evidence="14 19" id="KW-0472">Membrane</keyword>
<dbReference type="InterPro" id="IPR011006">
    <property type="entry name" value="CheY-like_superfamily"/>
</dbReference>
<evidence type="ECO:0000256" key="14">
    <source>
        <dbReference type="ARBA" id="ARBA00023136"/>
    </source>
</evidence>
<keyword evidence="9" id="KW-0547">Nucleotide-binding</keyword>
<comment type="subcellular location">
    <subcellularLocation>
        <location evidence="2">Cell membrane</location>
        <topology evidence="2">Multi-pass membrane protein</topology>
    </subcellularLocation>
</comment>
<dbReference type="PRINTS" id="PR00344">
    <property type="entry name" value="BCTRLSENSOR"/>
</dbReference>
<evidence type="ECO:0000256" key="16">
    <source>
        <dbReference type="ARBA" id="ARBA00074306"/>
    </source>
</evidence>
<dbReference type="InterPro" id="IPR036890">
    <property type="entry name" value="HATPase_C_sf"/>
</dbReference>
<reference evidence="22 23" key="1">
    <citation type="journal article" date="2014" name="Genome Announc.">
        <title>Draft genome sequences of the altered schaedler flora, a defined bacterial community from gnotobiotic mice.</title>
        <authorList>
            <person name="Wannemuehler M.J."/>
            <person name="Overstreet A.M."/>
            <person name="Ward D.V."/>
            <person name="Phillips G.J."/>
        </authorList>
    </citation>
    <scope>NUCLEOTIDE SEQUENCE [LARGE SCALE GENOMIC DNA]</scope>
    <source>
        <strain evidence="22 23">ASF492</strain>
    </source>
</reference>
<keyword evidence="6" id="KW-1003">Cell membrane</keyword>
<evidence type="ECO:0000313" key="22">
    <source>
        <dbReference type="EMBL" id="EMZ32999.1"/>
    </source>
</evidence>
<sequence>MGKINILRKLAGISIILTLIFMIIALFQFQSEEESTVLPDQIEYFFNDGWTMATLGVSSQDTSQMQLENPDYIRKLFENAQKQGECQIPELPYEVQSSSECDTITIFQNMLPDDYAGLVMNFTTENAVVHVILDGELIYHSEPSDLEDKERLTGKTENYVDIPNVFADGNLMITLLSVRPDTAVMLQGVSVETRDMVVIGLVGNNIADIGCCLIIIIMAIIMFVLALIRWYTKQPPRGEMYLGMAGMVAGIYCFIGTDTLNIFYNLQEAYEMQEYLVLMLPLFLTLYFERNLHVVYPRRFSTLLCCMSIHGMIQIFFHLFGIRDLHHMVNLSAIAVGVVCVTAIVSLVQYDYSHRSYQTVISVLAMVVLLSGGIANVVINIILQSDHVNTAGQYSMTVFGIIMAAMHVFRLSKEYRADVEKRVRETEQQNICLEQAKQEAEAAKQEALSANKAKGMFLAHMSHEIRTPINAVLGMDEMILRESREQNIKEYAMDIYMAGQTLLSLVNDILDFSKIESGKMEIIPAEYDLSSMIHDLANMASQRASDKNITLKVEVSHDIPSRLYGDDVRIRQILTNILTNAVKYTREGTVWLRLKSREAAEHIILQFEVEDTGIGIKKEDLPKLSAEFERIEEDRNRNIEGTGLGMSITIQLLALLGSKLHVDSVYGKGSKFSFELEQKVIDRTPIGDFEMRVRQIAENYNYSTKFCAPEAKILVVDDNAVNRKVLRNLLKETQIQVTDAGGGRECLQLVQEQHYDLIFLDHMMPEMDGIETLHEIRKLTDFPCLGTPIVVLTANAVSGAKEKYLEEGFDDFLSKPVIPEKLEHMIGKMLPKDLLTDGSQQPKAEETDTFPEQLPQVDGVDWQYAWMHLPDPELLEYTVKEFYVQISSAADKLQQSFEQIENVYQQARVLSEDPEIVKKESVKDAGEYLESYRIQVHAMKSLAATVGILPLSGVAKMLESAARDGDIDVLLSVTGAFLKEWSSYREKLSGVFGIEVEGKKEVMDHSVLKALVEMVRLSMQEMDIDQADKLIGQLREYEYEQEIEQDMRRLEEAVTNLDTEEVEQIAEVILGWQ</sequence>
<evidence type="ECO:0000256" key="2">
    <source>
        <dbReference type="ARBA" id="ARBA00004651"/>
    </source>
</evidence>
<feature type="transmembrane region" description="Helical" evidence="19">
    <location>
        <begin position="394"/>
        <end position="412"/>
    </location>
</feature>
<keyword evidence="8 19" id="KW-0812">Transmembrane</keyword>
<evidence type="ECO:0000256" key="13">
    <source>
        <dbReference type="ARBA" id="ARBA00023012"/>
    </source>
</evidence>
<dbReference type="SUPFAM" id="SSF47226">
    <property type="entry name" value="Histidine-containing phosphotransfer domain, HPT domain"/>
    <property type="match status" value="1"/>
</dbReference>
<feature type="transmembrane region" description="Helical" evidence="19">
    <location>
        <begin position="240"/>
        <end position="264"/>
    </location>
</feature>
<feature type="transmembrane region" description="Helical" evidence="19">
    <location>
        <begin position="300"/>
        <end position="322"/>
    </location>
</feature>
<dbReference type="SUPFAM" id="SSF103473">
    <property type="entry name" value="MFS general substrate transporter"/>
    <property type="match status" value="1"/>
</dbReference>
<name>N2B8C9_9FIRM</name>
<dbReference type="SMART" id="SM00387">
    <property type="entry name" value="HATPase_c"/>
    <property type="match status" value="1"/>
</dbReference>
<dbReference type="Pfam" id="PF02518">
    <property type="entry name" value="HATPase_c"/>
    <property type="match status" value="1"/>
</dbReference>
<dbReference type="SMART" id="SM00448">
    <property type="entry name" value="REC"/>
    <property type="match status" value="1"/>
</dbReference>
<dbReference type="InterPro" id="IPR036259">
    <property type="entry name" value="MFS_trans_sf"/>
</dbReference>
<dbReference type="EC" id="2.7.13.3" evidence="4"/>
<feature type="transmembrane region" description="Helical" evidence="19">
    <location>
        <begin position="328"/>
        <end position="348"/>
    </location>
</feature>
<comment type="caution">
    <text evidence="22">The sequence shown here is derived from an EMBL/GenBank/DDBJ whole genome shotgun (WGS) entry which is preliminary data.</text>
</comment>
<keyword evidence="13" id="KW-0902">Two-component regulatory system</keyword>